<dbReference type="InterPro" id="IPR046587">
    <property type="entry name" value="DUF6645"/>
</dbReference>
<feature type="region of interest" description="Disordered" evidence="2">
    <location>
        <begin position="403"/>
        <end position="432"/>
    </location>
</feature>
<proteinExistence type="predicted"/>
<gene>
    <name evidence="6" type="ORF">NCTC7922_01831</name>
</gene>
<dbReference type="Gene3D" id="3.40.50.1110">
    <property type="entry name" value="SGNH hydrolase"/>
    <property type="match status" value="1"/>
</dbReference>
<dbReference type="EMBL" id="UGFC01000006">
    <property type="protein sequence ID" value="STM15404.1"/>
    <property type="molecule type" value="Genomic_DNA"/>
</dbReference>
<dbReference type="SUPFAM" id="SSF52266">
    <property type="entry name" value="SGNH hydrolase"/>
    <property type="match status" value="1"/>
</dbReference>
<dbReference type="InterPro" id="IPR013619">
    <property type="entry name" value="DUF1737"/>
</dbReference>
<dbReference type="PANTHER" id="PTHR31988:SF19">
    <property type="entry name" value="9-O-ACETYL-N-ACETYLNEURAMINIC ACID DEACETYLASE-RELATED"/>
    <property type="match status" value="1"/>
</dbReference>
<dbReference type="AlphaFoldDB" id="A0A2X1NEX8"/>
<evidence type="ECO:0000256" key="2">
    <source>
        <dbReference type="SAM" id="MobiDB-lite"/>
    </source>
</evidence>
<evidence type="ECO:0000313" key="6">
    <source>
        <dbReference type="EMBL" id="STM15404.1"/>
    </source>
</evidence>
<name>A0A2X1NEX8_ECOLX</name>
<dbReference type="GO" id="GO:0016788">
    <property type="term" value="F:hydrolase activity, acting on ester bonds"/>
    <property type="evidence" value="ECO:0007669"/>
    <property type="project" value="UniProtKB-ARBA"/>
</dbReference>
<evidence type="ECO:0000259" key="4">
    <source>
        <dbReference type="Pfam" id="PF08410"/>
    </source>
</evidence>
<dbReference type="Pfam" id="PF08410">
    <property type="entry name" value="DUF1737"/>
    <property type="match status" value="1"/>
</dbReference>
<sequence>MSKKHFELITATNRAEFAEKVNKRLQEGWELLGNAGIASEPGVPWYLMQAMVSGSDDQGGTIITPTSDSEPEWYYVVVSAGQSNSMAYGEGLPLPDSYDKPDSRIRQLARRSTVTPSGKACAYNDIILADHCLHDVQDMSQYNHPKADLNKGQYGCVSQGLHIAKRLLPFIPANAGILLVPCSRGGSGFTTGDAGQFSEIGGATEKSCRWGTNTPLYKDLISRTKAALAKNPKNVLLAVCWTQGEADLEKEQNAAQHKDLFTAMVKQFRADLADVAKQCNQGNPESVPWICGDTTYHWKKTYEAQYATVYGGYKNSTEKNIVFVPFVTDEYGKNTPTNEPTEDPDIAEAGYYGAASRSSGNWVSHLRGTHFSSWARRGIIADRMASAILLNVGRTLPFIAGTEPERVAKPSQDAPGGISKPSSPEAEQPAVRPGPVTLMSLLASSPELESQGWTLSEGKNGANTPKQLKDTLIGDEEATGKKALKLTKQEGNTWYLEHKAGNGADLLKNGGTVSCRFKIEGELKKDQYAMAMYWKTSALPQGVKLLGADQNNLLLSFFLQTDSANLNLMYHKTPNEQLGTFGQFNNNWHTIAFRFAGNNSTQVTPVLDGVDGKPFMLSTSKADVTNDTLRVTDITYRPTYTVLIDSLSVVVNQPPA</sequence>
<dbReference type="InterPro" id="IPR005181">
    <property type="entry name" value="SASA"/>
</dbReference>
<feature type="domain" description="DUF6645" evidence="5">
    <location>
        <begin position="507"/>
        <end position="620"/>
    </location>
</feature>
<reference evidence="6 7" key="1">
    <citation type="submission" date="2018-06" db="EMBL/GenBank/DDBJ databases">
        <authorList>
            <consortium name="Pathogen Informatics"/>
            <person name="Doyle S."/>
        </authorList>
    </citation>
    <scope>NUCLEOTIDE SEQUENCE [LARGE SCALE GENOMIC DNA]</scope>
    <source>
        <strain evidence="6 7">NCTC7922</strain>
    </source>
</reference>
<organism evidence="6 7">
    <name type="scientific">Escherichia coli</name>
    <dbReference type="NCBI Taxonomy" id="562"/>
    <lineage>
        <taxon>Bacteria</taxon>
        <taxon>Pseudomonadati</taxon>
        <taxon>Pseudomonadota</taxon>
        <taxon>Gammaproteobacteria</taxon>
        <taxon>Enterobacterales</taxon>
        <taxon>Enterobacteriaceae</taxon>
        <taxon>Escherichia</taxon>
    </lineage>
</organism>
<dbReference type="InterPro" id="IPR036514">
    <property type="entry name" value="SGNH_hydro_sf"/>
</dbReference>
<dbReference type="PANTHER" id="PTHR31988">
    <property type="entry name" value="ESTERASE, PUTATIVE (DUF303)-RELATED"/>
    <property type="match status" value="1"/>
</dbReference>
<dbReference type="Pfam" id="PF03629">
    <property type="entry name" value="SASA"/>
    <property type="match status" value="1"/>
</dbReference>
<feature type="domain" description="Sialate O-acetylesterase" evidence="3">
    <location>
        <begin position="143"/>
        <end position="273"/>
    </location>
</feature>
<protein>
    <submittedName>
        <fullName evidence="6">YjhS</fullName>
    </submittedName>
</protein>
<feature type="domain" description="DUF1737" evidence="4">
    <location>
        <begin position="3"/>
        <end position="52"/>
    </location>
</feature>
<evidence type="ECO:0000259" key="5">
    <source>
        <dbReference type="Pfam" id="PF20350"/>
    </source>
</evidence>
<evidence type="ECO:0000259" key="3">
    <source>
        <dbReference type="Pfam" id="PF03629"/>
    </source>
</evidence>
<evidence type="ECO:0000256" key="1">
    <source>
        <dbReference type="ARBA" id="ARBA00022801"/>
    </source>
</evidence>
<keyword evidence="1" id="KW-0378">Hydrolase</keyword>
<evidence type="ECO:0000313" key="7">
    <source>
        <dbReference type="Proteomes" id="UP000254174"/>
    </source>
</evidence>
<dbReference type="Pfam" id="PF20350">
    <property type="entry name" value="DUF6645"/>
    <property type="match status" value="1"/>
</dbReference>
<accession>A0A2X1NEX8</accession>
<dbReference type="InterPro" id="IPR052940">
    <property type="entry name" value="Carb_Esterase_6"/>
</dbReference>
<dbReference type="Proteomes" id="UP000254174">
    <property type="component" value="Unassembled WGS sequence"/>
</dbReference>